<name>Q6SYZ9_STRPY</name>
<proteinExistence type="predicted"/>
<organism evidence="2">
    <name type="scientific">Streptococcus pyogenes</name>
    <dbReference type="NCBI Taxonomy" id="1314"/>
    <lineage>
        <taxon>Bacteria</taxon>
        <taxon>Bacillati</taxon>
        <taxon>Bacillota</taxon>
        <taxon>Bacilli</taxon>
        <taxon>Lactobacillales</taxon>
        <taxon>Streptococcaceae</taxon>
        <taxon>Streptococcus</taxon>
    </lineage>
</organism>
<dbReference type="AlphaFoldDB" id="Q6SYZ9"/>
<dbReference type="EMBL" id="AY445042">
    <property type="protein sequence ID" value="AAR83236.1"/>
    <property type="molecule type" value="Genomic_DNA"/>
</dbReference>
<feature type="domain" description="Tail spike" evidence="1">
    <location>
        <begin position="112"/>
        <end position="332"/>
    </location>
</feature>
<dbReference type="Pfam" id="PF06605">
    <property type="entry name" value="Prophage_tail"/>
    <property type="match status" value="1"/>
</dbReference>
<evidence type="ECO:0000259" key="1">
    <source>
        <dbReference type="Pfam" id="PF06605"/>
    </source>
</evidence>
<dbReference type="Gene3D" id="2.60.120.260">
    <property type="entry name" value="Galactose-binding domain-like"/>
    <property type="match status" value="1"/>
</dbReference>
<sequence length="967" mass="108138">MGVDVMLFLLDGQTKTPKWNGFPLHETLSAEVEETLNGDFTLQFDYPITDSGIYKELVTDKLILCPVPYVKKQLFRIKKPVEENDRVRVTCQHITDDIMRRSILPVSNQNVTCQSALGQLISKAKRDIAPFSFDSDITKKRSFNTTETATLYQVLMDGKHSILGTWEGELVRDNFLFTIKEHRGKNRGVVISTHHNLEKFDRTRSSQSIVTRIYASSIFKPEGEKEEKTLSVMVESPLIHQYPYVHEAEYENNNLHTEEELRQWAMAKFSNDHLDQVSEVIEIEAFELDGQEVQLGDEVTLKSRLHQVDVVKRAVGYRFNALTEQITSISFDDTVAFGGQGVSGNPISSVANELLTLNDGKIQRQIERERANLSRVLDFNMSRVNKDVEDGIERAKAEAIRSGNQAAVDYLSSEAAEIRFAAIQKAKIDELTVSNSAWMRRLVSHQVLTEYLNAIEVNANKVVIPGSHKPVFSLDSNGNISIDTPLLKVRGEELATKSQLSKLSLTPGPKGDKGVSISQIEEYYLASNQKTGVLTSTSGWSKTIPVLTDTIKYLWNYKRTVFTDGNETSTTPVVIGVYGNKGDTGQTLYTWKMYADSEKGEGISPSPKGKRYFGLAVNRPTATPSTNPSDYTWSSFFEGTVLGGRNYIDDYAMRETSFTNLQSEWRKEIVEDSTSVSGISIKMTCTKAGSGGFKRDFFDLRTRIGQTMTFSVELKASRAVSMMIGSELGGTKPVSLTANWERVVSSWKVSSNSTWSFVFTLSSGAWAQGDVVWLRNVQLEDGNVATAPGPSLADLMKQIDGKADQSFMKQQLDILTEKTESIRVDMEARALASEVSDWLKTYKEFEKSNKETLTKFNQDFVTNTQRIAAIEADLKSNALLLQFVNTYLRAGDNGVIIGKKDNSEFIELTPQGMMIKSAGNAVMTVTSGVIKIHHGVFVETLQVGYYRLEAARHNPKHLVCRFIDSKT</sequence>
<evidence type="ECO:0000313" key="2">
    <source>
        <dbReference type="EMBL" id="AAR83236.1"/>
    </source>
</evidence>
<reference evidence="2" key="1">
    <citation type="journal article" date="2003" name="J. Infect. Dis.">
        <title>Structure and distribution of an unusual chimeric genetic element encoding macrolide resistance in phylogenetically diverse clones of group A Streptococcus.</title>
        <authorList>
            <person name="Banks D.J."/>
            <person name="Porcella S.F."/>
            <person name="Barbian K.D."/>
            <person name="Martin J.M."/>
            <person name="Musser J.M."/>
        </authorList>
    </citation>
    <scope>NUCLEOTIDE SEQUENCE</scope>
</reference>
<protein>
    <submittedName>
        <fullName evidence="2">Conserved hypothetical phage protein</fullName>
    </submittedName>
</protein>
<dbReference type="NCBIfam" id="TIGR01665">
    <property type="entry name" value="put_anti_recept"/>
    <property type="match status" value="1"/>
</dbReference>
<accession>Q6SYZ9</accession>
<dbReference type="InterPro" id="IPR010572">
    <property type="entry name" value="Tail_dom"/>
</dbReference>
<dbReference type="InterPro" id="IPR007119">
    <property type="entry name" value="Phage_tail_spike_N"/>
</dbReference>